<organism evidence="6">
    <name type="scientific">bioreactor metagenome</name>
    <dbReference type="NCBI Taxonomy" id="1076179"/>
    <lineage>
        <taxon>unclassified sequences</taxon>
        <taxon>metagenomes</taxon>
        <taxon>ecological metagenomes</taxon>
    </lineage>
</organism>
<dbReference type="EC" id="3.6.1.23" evidence="2"/>
<dbReference type="Pfam" id="PF00692">
    <property type="entry name" value="dUTPase"/>
    <property type="match status" value="1"/>
</dbReference>
<protein>
    <recommendedName>
        <fullName evidence="2">dUTP diphosphatase</fullName>
        <ecNumber evidence="2">3.6.1.23</ecNumber>
    </recommendedName>
</protein>
<evidence type="ECO:0000256" key="3">
    <source>
        <dbReference type="ARBA" id="ARBA00022801"/>
    </source>
</evidence>
<keyword evidence="4" id="KW-0546">Nucleotide metabolism</keyword>
<gene>
    <name evidence="6" type="primary">dut_2</name>
    <name evidence="6" type="ORF">SDC9_06175</name>
</gene>
<proteinExistence type="inferred from homology"/>
<dbReference type="InterPro" id="IPR036157">
    <property type="entry name" value="dUTPase-like_sf"/>
</dbReference>
<comment type="caution">
    <text evidence="6">The sequence shown here is derived from an EMBL/GenBank/DDBJ whole genome shotgun (WGS) entry which is preliminary data.</text>
</comment>
<dbReference type="PANTHER" id="PTHR11241">
    <property type="entry name" value="DEOXYURIDINE 5'-TRIPHOSPHATE NUCLEOTIDOHYDROLASE"/>
    <property type="match status" value="1"/>
</dbReference>
<dbReference type="InterPro" id="IPR029054">
    <property type="entry name" value="dUTPase-like"/>
</dbReference>
<evidence type="ECO:0000256" key="4">
    <source>
        <dbReference type="ARBA" id="ARBA00023080"/>
    </source>
</evidence>
<dbReference type="InterPro" id="IPR008181">
    <property type="entry name" value="dUTPase"/>
</dbReference>
<dbReference type="PANTHER" id="PTHR11241:SF0">
    <property type="entry name" value="DEOXYURIDINE 5'-TRIPHOSPHATE NUCLEOTIDOHYDROLASE"/>
    <property type="match status" value="1"/>
</dbReference>
<dbReference type="GO" id="GO:0004170">
    <property type="term" value="F:dUTP diphosphatase activity"/>
    <property type="evidence" value="ECO:0007669"/>
    <property type="project" value="UniProtKB-EC"/>
</dbReference>
<reference evidence="6" key="1">
    <citation type="submission" date="2019-08" db="EMBL/GenBank/DDBJ databases">
        <authorList>
            <person name="Kucharzyk K."/>
            <person name="Murdoch R.W."/>
            <person name="Higgins S."/>
            <person name="Loffler F."/>
        </authorList>
    </citation>
    <scope>NUCLEOTIDE SEQUENCE</scope>
</reference>
<accession>A0A644T192</accession>
<dbReference type="GO" id="GO:0000287">
    <property type="term" value="F:magnesium ion binding"/>
    <property type="evidence" value="ECO:0007669"/>
    <property type="project" value="InterPro"/>
</dbReference>
<dbReference type="Gene3D" id="2.70.40.10">
    <property type="match status" value="1"/>
</dbReference>
<dbReference type="AlphaFoldDB" id="A0A644T192"/>
<dbReference type="NCBIfam" id="NF001862">
    <property type="entry name" value="PRK00601.1"/>
    <property type="match status" value="1"/>
</dbReference>
<dbReference type="NCBIfam" id="TIGR00576">
    <property type="entry name" value="dut"/>
    <property type="match status" value="1"/>
</dbReference>
<keyword evidence="3 6" id="KW-0378">Hydrolase</keyword>
<evidence type="ECO:0000259" key="5">
    <source>
        <dbReference type="Pfam" id="PF00692"/>
    </source>
</evidence>
<dbReference type="InterPro" id="IPR033704">
    <property type="entry name" value="dUTPase_trimeric"/>
</dbReference>
<dbReference type="GO" id="GO:0046081">
    <property type="term" value="P:dUTP catabolic process"/>
    <property type="evidence" value="ECO:0007669"/>
    <property type="project" value="InterPro"/>
</dbReference>
<evidence type="ECO:0000313" key="6">
    <source>
        <dbReference type="EMBL" id="MPL60614.1"/>
    </source>
</evidence>
<comment type="similarity">
    <text evidence="1">Belongs to the dUTPase family.</text>
</comment>
<feature type="domain" description="dUTPase-like" evidence="5">
    <location>
        <begin position="16"/>
        <end position="146"/>
    </location>
</feature>
<sequence length="148" mass="16431">MRGFEIVDAYRECGVNLPQRKTVYSAGYDIAAAVPITLLPNEVTLVPTGLKAYMESDEYLGIHIRSGLSIRKKIGLINGEGIIDADYYNNPDNEGHIMVAIINYNDFPVVVEKGERIAQGIFYKYLRADYDEETSTIRQGGFGSTGTK</sequence>
<name>A0A644T192_9ZZZZ</name>
<evidence type="ECO:0000256" key="2">
    <source>
        <dbReference type="ARBA" id="ARBA00012379"/>
    </source>
</evidence>
<dbReference type="GO" id="GO:0006226">
    <property type="term" value="P:dUMP biosynthetic process"/>
    <property type="evidence" value="ECO:0007669"/>
    <property type="project" value="InterPro"/>
</dbReference>
<dbReference type="EMBL" id="VSSQ01000012">
    <property type="protein sequence ID" value="MPL60614.1"/>
    <property type="molecule type" value="Genomic_DNA"/>
</dbReference>
<dbReference type="SUPFAM" id="SSF51283">
    <property type="entry name" value="dUTPase-like"/>
    <property type="match status" value="1"/>
</dbReference>
<dbReference type="CDD" id="cd07557">
    <property type="entry name" value="trimeric_dUTPase"/>
    <property type="match status" value="1"/>
</dbReference>
<evidence type="ECO:0000256" key="1">
    <source>
        <dbReference type="ARBA" id="ARBA00006581"/>
    </source>
</evidence>